<keyword evidence="2" id="KW-1185">Reference proteome</keyword>
<name>A0ABS7QFS6_9ACTN</name>
<proteinExistence type="predicted"/>
<evidence type="ECO:0000313" key="1">
    <source>
        <dbReference type="EMBL" id="MBY8882021.1"/>
    </source>
</evidence>
<gene>
    <name evidence="1" type="ORF">K7862_30955</name>
</gene>
<evidence type="ECO:0000313" key="2">
    <source>
        <dbReference type="Proteomes" id="UP000778578"/>
    </source>
</evidence>
<dbReference type="EMBL" id="JAINZZ010000061">
    <property type="protein sequence ID" value="MBY8882021.1"/>
    <property type="molecule type" value="Genomic_DNA"/>
</dbReference>
<accession>A0ABS7QFS6</accession>
<sequence length="128" mass="13694">MSYSIYLQRFSHGDAAPMDDGLGHAVLAPYVVSRKPEDGFVRIRANDGGEATVYASQGSIMVDRFAWGAVLDIVAELVRDLRAVILLPEGVAILSTADDRSHLPAELQADAVVIDLSGTAIQSVIENL</sequence>
<dbReference type="Proteomes" id="UP000778578">
    <property type="component" value="Unassembled WGS sequence"/>
</dbReference>
<comment type="caution">
    <text evidence="1">The sequence shown here is derived from an EMBL/GenBank/DDBJ whole genome shotgun (WGS) entry which is preliminary data.</text>
</comment>
<protein>
    <submittedName>
        <fullName evidence="1">Uncharacterized protein</fullName>
    </submittedName>
</protein>
<dbReference type="RefSeq" id="WP_222968157.1">
    <property type="nucleotide sequence ID" value="NZ_JAINZZ010000061.1"/>
</dbReference>
<organism evidence="1 2">
    <name type="scientific">Actinacidiphila acidipaludis</name>
    <dbReference type="NCBI Taxonomy" id="2873382"/>
    <lineage>
        <taxon>Bacteria</taxon>
        <taxon>Bacillati</taxon>
        <taxon>Actinomycetota</taxon>
        <taxon>Actinomycetes</taxon>
        <taxon>Kitasatosporales</taxon>
        <taxon>Streptomycetaceae</taxon>
        <taxon>Actinacidiphila</taxon>
    </lineage>
</organism>
<reference evidence="1 2" key="1">
    <citation type="submission" date="2021-08" db="EMBL/GenBank/DDBJ databases">
        <title>WGS of actinomycetes from Thailand.</title>
        <authorList>
            <person name="Thawai C."/>
        </authorList>
    </citation>
    <scope>NUCLEOTIDE SEQUENCE [LARGE SCALE GENOMIC DNA]</scope>
    <source>
        <strain evidence="1 2">PLK6-54</strain>
    </source>
</reference>